<evidence type="ECO:0000313" key="10">
    <source>
        <dbReference type="EMBL" id="MBB6389838.1"/>
    </source>
</evidence>
<evidence type="ECO:0000256" key="1">
    <source>
        <dbReference type="ARBA" id="ARBA00004651"/>
    </source>
</evidence>
<keyword evidence="2 7" id="KW-0813">Transport</keyword>
<comment type="caution">
    <text evidence="10">The sequence shown here is derived from an EMBL/GenBank/DDBJ whole genome shotgun (WGS) entry which is preliminary data.</text>
</comment>
<dbReference type="CDD" id="cd06261">
    <property type="entry name" value="TM_PBP2"/>
    <property type="match status" value="1"/>
</dbReference>
<feature type="transmembrane region" description="Helical" evidence="7">
    <location>
        <begin position="76"/>
        <end position="105"/>
    </location>
</feature>
<proteinExistence type="inferred from homology"/>
<dbReference type="Proteomes" id="UP000537775">
    <property type="component" value="Unassembled WGS sequence"/>
</dbReference>
<dbReference type="PANTHER" id="PTHR30151:SF0">
    <property type="entry name" value="ABC TRANSPORTER PERMEASE PROTEIN MJ0413-RELATED"/>
    <property type="match status" value="1"/>
</dbReference>
<dbReference type="Gene3D" id="1.10.3720.10">
    <property type="entry name" value="MetI-like"/>
    <property type="match status" value="1"/>
</dbReference>
<dbReference type="EMBL" id="JACHML010000001">
    <property type="protein sequence ID" value="MBB6389838.1"/>
    <property type="molecule type" value="Genomic_DNA"/>
</dbReference>
<dbReference type="GO" id="GO:0005886">
    <property type="term" value="C:plasma membrane"/>
    <property type="evidence" value="ECO:0007669"/>
    <property type="project" value="UniProtKB-SubCell"/>
</dbReference>
<protein>
    <submittedName>
        <fullName evidence="10">ABC-type nitrate/sulfonate/bicarbonate transport system permease component</fullName>
    </submittedName>
</protein>
<keyword evidence="11" id="KW-1185">Reference proteome</keyword>
<feature type="transmembrane region" description="Helical" evidence="7">
    <location>
        <begin position="242"/>
        <end position="263"/>
    </location>
</feature>
<reference evidence="10 11" key="1">
    <citation type="submission" date="2020-08" db="EMBL/GenBank/DDBJ databases">
        <title>Sequencing the genomes of 1000 actinobacteria strains.</title>
        <authorList>
            <person name="Klenk H.-P."/>
        </authorList>
    </citation>
    <scope>NUCLEOTIDE SEQUENCE [LARGE SCALE GENOMIC DNA]</scope>
    <source>
        <strain evidence="10 11">DSM 12511</strain>
    </source>
</reference>
<feature type="transmembrane region" description="Helical" evidence="7">
    <location>
        <begin position="29"/>
        <end position="46"/>
    </location>
</feature>
<comment type="similarity">
    <text evidence="7">Belongs to the binding-protein-dependent transport system permease family.</text>
</comment>
<evidence type="ECO:0000256" key="5">
    <source>
        <dbReference type="ARBA" id="ARBA00022989"/>
    </source>
</evidence>
<evidence type="ECO:0000259" key="9">
    <source>
        <dbReference type="PROSITE" id="PS50928"/>
    </source>
</evidence>
<comment type="subcellular location">
    <subcellularLocation>
        <location evidence="1 7">Cell membrane</location>
        <topology evidence="1 7">Multi-pass membrane protein</topology>
    </subcellularLocation>
</comment>
<keyword evidence="3" id="KW-1003">Cell membrane</keyword>
<sequence length="280" mass="29899">MVTAAPTSSPRLASPRSSGPRQLTRRAEFALGAAGLASIIAIWQIASMTGALSPRAVPPPLDVAVGFGALLINTTFWGAVLATVTVALLGVVIVIAIAIPLAMAIHRSTFFRESTWFVLEFLKPIPPVALIPLTILIWGPTKAVELFLVVFAALWPMLTQLVYGLREVSGVALDMARVYRFTPMQRTFRIVIPSLTPFAMTGLRISITMALVTAIVTEYIIGIPGLGAMLSTAQVNGLLDRMYALIVAMGLLGLALNGVIAALNGPLLFWHASQRERVSS</sequence>
<feature type="transmembrane region" description="Helical" evidence="7">
    <location>
        <begin position="117"/>
        <end position="140"/>
    </location>
</feature>
<keyword evidence="5 7" id="KW-1133">Transmembrane helix</keyword>
<dbReference type="RefSeq" id="WP_184749120.1">
    <property type="nucleotide sequence ID" value="NZ_BAAAJR010000008.1"/>
</dbReference>
<dbReference type="Pfam" id="PF00528">
    <property type="entry name" value="BPD_transp_1"/>
    <property type="match status" value="1"/>
</dbReference>
<evidence type="ECO:0000256" key="7">
    <source>
        <dbReference type="RuleBase" id="RU363032"/>
    </source>
</evidence>
<evidence type="ECO:0000256" key="3">
    <source>
        <dbReference type="ARBA" id="ARBA00022475"/>
    </source>
</evidence>
<dbReference type="SUPFAM" id="SSF161098">
    <property type="entry name" value="MetI-like"/>
    <property type="match status" value="1"/>
</dbReference>
<dbReference type="GO" id="GO:0055085">
    <property type="term" value="P:transmembrane transport"/>
    <property type="evidence" value="ECO:0007669"/>
    <property type="project" value="InterPro"/>
</dbReference>
<evidence type="ECO:0000256" key="6">
    <source>
        <dbReference type="ARBA" id="ARBA00023136"/>
    </source>
</evidence>
<evidence type="ECO:0000313" key="11">
    <source>
        <dbReference type="Proteomes" id="UP000537775"/>
    </source>
</evidence>
<feature type="region of interest" description="Disordered" evidence="8">
    <location>
        <begin position="1"/>
        <end position="21"/>
    </location>
</feature>
<evidence type="ECO:0000256" key="4">
    <source>
        <dbReference type="ARBA" id="ARBA00022692"/>
    </source>
</evidence>
<accession>A0A7X0KTA3</accession>
<keyword evidence="4 7" id="KW-0812">Transmembrane</keyword>
<feature type="transmembrane region" description="Helical" evidence="7">
    <location>
        <begin position="209"/>
        <end position="230"/>
    </location>
</feature>
<dbReference type="PANTHER" id="PTHR30151">
    <property type="entry name" value="ALKANE SULFONATE ABC TRANSPORTER-RELATED, MEMBRANE SUBUNIT"/>
    <property type="match status" value="1"/>
</dbReference>
<keyword evidence="6 7" id="KW-0472">Membrane</keyword>
<gene>
    <name evidence="10" type="ORF">HD594_000151</name>
</gene>
<feature type="domain" description="ABC transmembrane type-1" evidence="9">
    <location>
        <begin position="80"/>
        <end position="264"/>
    </location>
</feature>
<name>A0A7X0KTA3_9MICO</name>
<evidence type="ECO:0000256" key="8">
    <source>
        <dbReference type="SAM" id="MobiDB-lite"/>
    </source>
</evidence>
<dbReference type="InterPro" id="IPR035906">
    <property type="entry name" value="MetI-like_sf"/>
</dbReference>
<evidence type="ECO:0000256" key="2">
    <source>
        <dbReference type="ARBA" id="ARBA00022448"/>
    </source>
</evidence>
<organism evidence="10 11">
    <name type="scientific">Microbacterium thalassium</name>
    <dbReference type="NCBI Taxonomy" id="362649"/>
    <lineage>
        <taxon>Bacteria</taxon>
        <taxon>Bacillati</taxon>
        <taxon>Actinomycetota</taxon>
        <taxon>Actinomycetes</taxon>
        <taxon>Micrococcales</taxon>
        <taxon>Microbacteriaceae</taxon>
        <taxon>Microbacterium</taxon>
    </lineage>
</organism>
<dbReference type="PROSITE" id="PS50928">
    <property type="entry name" value="ABC_TM1"/>
    <property type="match status" value="1"/>
</dbReference>
<feature type="transmembrane region" description="Helical" evidence="7">
    <location>
        <begin position="146"/>
        <end position="165"/>
    </location>
</feature>
<dbReference type="AlphaFoldDB" id="A0A7X0KTA3"/>
<dbReference type="InterPro" id="IPR000515">
    <property type="entry name" value="MetI-like"/>
</dbReference>